<accession>A0ABR4AG03</accession>
<gene>
    <name evidence="1" type="ORF">N7G274_003129</name>
</gene>
<organism evidence="1 2">
    <name type="scientific">Stereocaulon virgatum</name>
    <dbReference type="NCBI Taxonomy" id="373712"/>
    <lineage>
        <taxon>Eukaryota</taxon>
        <taxon>Fungi</taxon>
        <taxon>Dikarya</taxon>
        <taxon>Ascomycota</taxon>
        <taxon>Pezizomycotina</taxon>
        <taxon>Lecanoromycetes</taxon>
        <taxon>OSLEUM clade</taxon>
        <taxon>Lecanoromycetidae</taxon>
        <taxon>Lecanorales</taxon>
        <taxon>Lecanorineae</taxon>
        <taxon>Stereocaulaceae</taxon>
        <taxon>Stereocaulon</taxon>
    </lineage>
</organism>
<name>A0ABR4AG03_9LECA</name>
<sequence>MPGRVPSVKFLQRIQNPTKRQLIQSLTLAVWNTPDCEHFTDVLIKNPRHTSHSDSRPHITLRMKTARQAAEKSGQTVHVYYNEQTKQYEAFRLYSERKDDPKKDEPKEE</sequence>
<protein>
    <submittedName>
        <fullName evidence="1">Uncharacterized protein</fullName>
    </submittedName>
</protein>
<proteinExistence type="predicted"/>
<evidence type="ECO:0000313" key="2">
    <source>
        <dbReference type="Proteomes" id="UP001590950"/>
    </source>
</evidence>
<keyword evidence="2" id="KW-1185">Reference proteome</keyword>
<evidence type="ECO:0000313" key="1">
    <source>
        <dbReference type="EMBL" id="KAL2044424.1"/>
    </source>
</evidence>
<comment type="caution">
    <text evidence="1">The sequence shown here is derived from an EMBL/GenBank/DDBJ whole genome shotgun (WGS) entry which is preliminary data.</text>
</comment>
<dbReference type="EMBL" id="JBEFKJ010000009">
    <property type="protein sequence ID" value="KAL2044424.1"/>
    <property type="molecule type" value="Genomic_DNA"/>
</dbReference>
<reference evidence="1 2" key="1">
    <citation type="submission" date="2024-09" db="EMBL/GenBank/DDBJ databases">
        <title>Rethinking Asexuality: The Enigmatic Case of Functional Sexual Genes in Lepraria (Stereocaulaceae).</title>
        <authorList>
            <person name="Doellman M."/>
            <person name="Sun Y."/>
            <person name="Barcenas-Pena A."/>
            <person name="Lumbsch H.T."/>
            <person name="Grewe F."/>
        </authorList>
    </citation>
    <scope>NUCLEOTIDE SEQUENCE [LARGE SCALE GENOMIC DNA]</scope>
    <source>
        <strain evidence="1 2">Mercado 3170</strain>
    </source>
</reference>
<dbReference type="Proteomes" id="UP001590950">
    <property type="component" value="Unassembled WGS sequence"/>
</dbReference>